<dbReference type="CDD" id="cd04301">
    <property type="entry name" value="NAT_SF"/>
    <property type="match status" value="1"/>
</dbReference>
<sequence length="249" mass="28424">MSIQEFIVYRATAGPDVDTVIGLIDEASQWLRLKDTDQWARPWPDEESRRQRILDGLRTGTTWIVRDGTVPVATVSMTDEGNPLLWRPDELAERAVYLHRLVISRKYAGHGLGAALLEWAAQEGRREYDATLLRIDVWRDNLDLHAYYRRLGFRPPNGSAEPEIRVDKERWPSGAVFQRRIPDARTYRKNQKIRFTLVENASQAPDAERPMESPRHPSGTRPEPILAMATGMLLTAVNLLPLISRHPGT</sequence>
<feature type="region of interest" description="Disordered" evidence="1">
    <location>
        <begin position="199"/>
        <end position="222"/>
    </location>
</feature>
<dbReference type="Pfam" id="PF00583">
    <property type="entry name" value="Acetyltransf_1"/>
    <property type="match status" value="1"/>
</dbReference>
<keyword evidence="4" id="KW-1185">Reference proteome</keyword>
<gene>
    <name evidence="3" type="ORF">SAMN04489712_104179</name>
</gene>
<dbReference type="Gene3D" id="3.40.630.30">
    <property type="match status" value="1"/>
</dbReference>
<dbReference type="InterPro" id="IPR000182">
    <property type="entry name" value="GNAT_dom"/>
</dbReference>
<evidence type="ECO:0000259" key="2">
    <source>
        <dbReference type="PROSITE" id="PS51186"/>
    </source>
</evidence>
<dbReference type="GO" id="GO:0016747">
    <property type="term" value="F:acyltransferase activity, transferring groups other than amino-acyl groups"/>
    <property type="evidence" value="ECO:0007669"/>
    <property type="project" value="InterPro"/>
</dbReference>
<organism evidence="3 4">
    <name type="scientific">Thermomonospora echinospora</name>
    <dbReference type="NCBI Taxonomy" id="1992"/>
    <lineage>
        <taxon>Bacteria</taxon>
        <taxon>Bacillati</taxon>
        <taxon>Actinomycetota</taxon>
        <taxon>Actinomycetes</taxon>
        <taxon>Streptosporangiales</taxon>
        <taxon>Thermomonosporaceae</taxon>
        <taxon>Thermomonospora</taxon>
    </lineage>
</organism>
<feature type="compositionally biased region" description="Basic and acidic residues" evidence="1">
    <location>
        <begin position="206"/>
        <end position="215"/>
    </location>
</feature>
<protein>
    <submittedName>
        <fullName evidence="3">Acetyltransferase (GNAT) family protein</fullName>
    </submittedName>
</protein>
<evidence type="ECO:0000313" key="4">
    <source>
        <dbReference type="Proteomes" id="UP000236723"/>
    </source>
</evidence>
<dbReference type="PROSITE" id="PS51186">
    <property type="entry name" value="GNAT"/>
    <property type="match status" value="1"/>
</dbReference>
<dbReference type="InterPro" id="IPR016181">
    <property type="entry name" value="Acyl_CoA_acyltransferase"/>
</dbReference>
<evidence type="ECO:0000256" key="1">
    <source>
        <dbReference type="SAM" id="MobiDB-lite"/>
    </source>
</evidence>
<proteinExistence type="predicted"/>
<feature type="domain" description="N-acetyltransferase" evidence="2">
    <location>
        <begin position="19"/>
        <end position="182"/>
    </location>
</feature>
<dbReference type="EMBL" id="FNVO01000004">
    <property type="protein sequence ID" value="SEG27456.1"/>
    <property type="molecule type" value="Genomic_DNA"/>
</dbReference>
<dbReference type="AlphaFoldDB" id="A0A1H5YW35"/>
<name>A0A1H5YW35_9ACTN</name>
<evidence type="ECO:0000313" key="3">
    <source>
        <dbReference type="EMBL" id="SEG27456.1"/>
    </source>
</evidence>
<dbReference type="Proteomes" id="UP000236723">
    <property type="component" value="Unassembled WGS sequence"/>
</dbReference>
<dbReference type="SUPFAM" id="SSF55729">
    <property type="entry name" value="Acyl-CoA N-acyltransferases (Nat)"/>
    <property type="match status" value="1"/>
</dbReference>
<accession>A0A1H5YW35</accession>
<reference evidence="4" key="1">
    <citation type="submission" date="2016-10" db="EMBL/GenBank/DDBJ databases">
        <authorList>
            <person name="Varghese N."/>
            <person name="Submissions S."/>
        </authorList>
    </citation>
    <scope>NUCLEOTIDE SEQUENCE [LARGE SCALE GENOMIC DNA]</scope>
    <source>
        <strain evidence="4">DSM 43163</strain>
    </source>
</reference>
<keyword evidence="3" id="KW-0808">Transferase</keyword>